<dbReference type="GO" id="GO:0000139">
    <property type="term" value="C:Golgi membrane"/>
    <property type="evidence" value="ECO:0007669"/>
    <property type="project" value="UniProtKB-SubCell"/>
</dbReference>
<keyword evidence="6" id="KW-0333">Golgi apparatus</keyword>
<reference evidence="8" key="1">
    <citation type="submission" date="2021-02" db="EMBL/GenBank/DDBJ databases">
        <authorList>
            <person name="Nowell W R."/>
        </authorList>
    </citation>
    <scope>NUCLEOTIDE SEQUENCE</scope>
</reference>
<dbReference type="Proteomes" id="UP000663828">
    <property type="component" value="Unassembled WGS sequence"/>
</dbReference>
<evidence type="ECO:0000256" key="1">
    <source>
        <dbReference type="ARBA" id="ARBA00004395"/>
    </source>
</evidence>
<keyword evidence="9" id="KW-1185">Reference proteome</keyword>
<evidence type="ECO:0000256" key="3">
    <source>
        <dbReference type="ARBA" id="ARBA00020978"/>
    </source>
</evidence>
<protein>
    <recommendedName>
        <fullName evidence="3">Conserved oligomeric Golgi complex subunit 1</fullName>
    </recommendedName>
</protein>
<dbReference type="PANTHER" id="PTHR31658:SF0">
    <property type="entry name" value="CONSERVED OLIGOMERIC GOLGI COMPLEX SUBUNIT 1"/>
    <property type="match status" value="1"/>
</dbReference>
<evidence type="ECO:0000313" key="8">
    <source>
        <dbReference type="EMBL" id="CAF1685127.1"/>
    </source>
</evidence>
<organism evidence="8 9">
    <name type="scientific">Adineta ricciae</name>
    <name type="common">Rotifer</name>
    <dbReference type="NCBI Taxonomy" id="249248"/>
    <lineage>
        <taxon>Eukaryota</taxon>
        <taxon>Metazoa</taxon>
        <taxon>Spiralia</taxon>
        <taxon>Gnathifera</taxon>
        <taxon>Rotifera</taxon>
        <taxon>Eurotatoria</taxon>
        <taxon>Bdelloidea</taxon>
        <taxon>Adinetida</taxon>
        <taxon>Adinetidae</taxon>
        <taxon>Adineta</taxon>
    </lineage>
</organism>
<evidence type="ECO:0000256" key="7">
    <source>
        <dbReference type="ARBA" id="ARBA00023136"/>
    </source>
</evidence>
<dbReference type="AlphaFoldDB" id="A0A816HF55"/>
<dbReference type="Pfam" id="PF08700">
    <property type="entry name" value="VPS51_Exo84_N"/>
    <property type="match status" value="1"/>
</dbReference>
<keyword evidence="5" id="KW-0653">Protein transport</keyword>
<evidence type="ECO:0000256" key="4">
    <source>
        <dbReference type="ARBA" id="ARBA00022448"/>
    </source>
</evidence>
<dbReference type="PANTHER" id="PTHR31658">
    <property type="entry name" value="CONSERVED OLIGOMERIC GOLGI COMPLEX SUBUNIT 1"/>
    <property type="match status" value="1"/>
</dbReference>
<keyword evidence="7" id="KW-0472">Membrane</keyword>
<sequence>MEIEKLDIDSIFVKYTINEIRDIEQKIKDDMERKKEELRSMVGERYRDLIEAADAIFEMKTCAKGVEQFVHLLNEKCGKIDHTILTQSSLANSKSDKQFFKLTLVNSVKILTETRRRCWTFLEEKNFAAAARQYALAQHMSASLSSNTMDDQLDNEAQKAIVAATRLWHQTRQMKATILEKCRLYLKNTDTDVQILANALSTLVVFGNKTIEQVLNDLLSAKL</sequence>
<evidence type="ECO:0000256" key="6">
    <source>
        <dbReference type="ARBA" id="ARBA00023034"/>
    </source>
</evidence>
<comment type="caution">
    <text evidence="8">The sequence shown here is derived from an EMBL/GenBank/DDBJ whole genome shotgun (WGS) entry which is preliminary data.</text>
</comment>
<comment type="subcellular location">
    <subcellularLocation>
        <location evidence="1">Golgi apparatus membrane</location>
        <topology evidence="1">Peripheral membrane protein</topology>
    </subcellularLocation>
</comment>
<dbReference type="GO" id="GO:0015031">
    <property type="term" value="P:protein transport"/>
    <property type="evidence" value="ECO:0007669"/>
    <property type="project" value="UniProtKB-KW"/>
</dbReference>
<dbReference type="GO" id="GO:0006891">
    <property type="term" value="P:intra-Golgi vesicle-mediated transport"/>
    <property type="evidence" value="ECO:0007669"/>
    <property type="project" value="InterPro"/>
</dbReference>
<proteinExistence type="inferred from homology"/>
<dbReference type="EMBL" id="CAJNOR010016466">
    <property type="protein sequence ID" value="CAF1685127.1"/>
    <property type="molecule type" value="Genomic_DNA"/>
</dbReference>
<comment type="similarity">
    <text evidence="2">Belongs to the COG1 family.</text>
</comment>
<feature type="non-terminal residue" evidence="8">
    <location>
        <position position="1"/>
    </location>
</feature>
<dbReference type="GO" id="GO:0017119">
    <property type="term" value="C:Golgi transport complex"/>
    <property type="evidence" value="ECO:0007669"/>
    <property type="project" value="InterPro"/>
</dbReference>
<accession>A0A816HF55</accession>
<evidence type="ECO:0000256" key="2">
    <source>
        <dbReference type="ARBA" id="ARBA00006653"/>
    </source>
</evidence>
<name>A0A816HF55_ADIRI</name>
<keyword evidence="4" id="KW-0813">Transport</keyword>
<evidence type="ECO:0000256" key="5">
    <source>
        <dbReference type="ARBA" id="ARBA00022927"/>
    </source>
</evidence>
<dbReference type="InterPro" id="IPR033370">
    <property type="entry name" value="COG1"/>
</dbReference>
<evidence type="ECO:0000313" key="9">
    <source>
        <dbReference type="Proteomes" id="UP000663828"/>
    </source>
</evidence>
<gene>
    <name evidence="8" type="ORF">XAT740_LOCUS61684</name>
</gene>